<dbReference type="InterPro" id="IPR037257">
    <property type="entry name" value="T2SS_E_N_sf"/>
</dbReference>
<evidence type="ECO:0000256" key="1">
    <source>
        <dbReference type="SAM" id="MobiDB-lite"/>
    </source>
</evidence>
<keyword evidence="3" id="KW-1185">Reference proteome</keyword>
<protein>
    <recommendedName>
        <fullName evidence="4">J domain-containing protein</fullName>
    </recommendedName>
</protein>
<dbReference type="AlphaFoldDB" id="A0A1M4UPU4"/>
<dbReference type="STRING" id="1121391.SAMN02745206_00539"/>
<feature type="region of interest" description="Disordered" evidence="1">
    <location>
        <begin position="95"/>
        <end position="130"/>
    </location>
</feature>
<dbReference type="Gene3D" id="1.10.287.110">
    <property type="entry name" value="DnaJ domain"/>
    <property type="match status" value="1"/>
</dbReference>
<dbReference type="SUPFAM" id="SSF46565">
    <property type="entry name" value="Chaperone J-domain"/>
    <property type="match status" value="1"/>
</dbReference>
<dbReference type="RefSeq" id="WP_073036696.1">
    <property type="nucleotide sequence ID" value="NZ_FQVB01000005.1"/>
</dbReference>
<reference evidence="3" key="1">
    <citation type="submission" date="2016-11" db="EMBL/GenBank/DDBJ databases">
        <authorList>
            <person name="Varghese N."/>
            <person name="Submissions S."/>
        </authorList>
    </citation>
    <scope>NUCLEOTIDE SEQUENCE [LARGE SCALE GENOMIC DNA]</scope>
    <source>
        <strain evidence="3">DSM 9756</strain>
    </source>
</reference>
<accession>A0A1M4UPU4</accession>
<sequence length="263" mass="30264">MQLVATREEILRACAVLFGPHATRDPAFLRRIDAAGVKKAFRRRALDTHPDRLRQKDGTPPPFAHEAFLQVKNAYDLLDRLLACHGPAGLVGLLRTPQNRARQAPRPSPCKASGPRPTRRPANGPFSSSFWSGRMPQRPLRFGEFLYFRRVITWQQLIQALVWQRRQRPRLGEIATRWRWLSPEEVDALLRSKAPGDRIGEALVRHGLITPFQLRVLLHQQRRLQLPIGRFFVDTGLLSAEALERLLRHQDLHNLRTTHRKPA</sequence>
<gene>
    <name evidence="2" type="ORF">SAMN02745206_00539</name>
</gene>
<dbReference type="CDD" id="cd06257">
    <property type="entry name" value="DnaJ"/>
    <property type="match status" value="1"/>
</dbReference>
<dbReference type="EMBL" id="FQVB01000005">
    <property type="protein sequence ID" value="SHE58734.1"/>
    <property type="molecule type" value="Genomic_DNA"/>
</dbReference>
<dbReference type="InterPro" id="IPR036869">
    <property type="entry name" value="J_dom_sf"/>
</dbReference>
<dbReference type="Proteomes" id="UP000184076">
    <property type="component" value="Unassembled WGS sequence"/>
</dbReference>
<evidence type="ECO:0008006" key="4">
    <source>
        <dbReference type="Google" id="ProtNLM"/>
    </source>
</evidence>
<dbReference type="InterPro" id="IPR001623">
    <property type="entry name" value="DnaJ_domain"/>
</dbReference>
<dbReference type="SUPFAM" id="SSF160246">
    <property type="entry name" value="EspE N-terminal domain-like"/>
    <property type="match status" value="2"/>
</dbReference>
<name>A0A1M4UPU4_9BACT</name>
<dbReference type="OrthoDB" id="5432239at2"/>
<evidence type="ECO:0000313" key="3">
    <source>
        <dbReference type="Proteomes" id="UP000184076"/>
    </source>
</evidence>
<evidence type="ECO:0000313" key="2">
    <source>
        <dbReference type="EMBL" id="SHE58734.1"/>
    </source>
</evidence>
<proteinExistence type="predicted"/>
<organism evidence="2 3">
    <name type="scientific">Desulfacinum infernum DSM 9756</name>
    <dbReference type="NCBI Taxonomy" id="1121391"/>
    <lineage>
        <taxon>Bacteria</taxon>
        <taxon>Pseudomonadati</taxon>
        <taxon>Thermodesulfobacteriota</taxon>
        <taxon>Syntrophobacteria</taxon>
        <taxon>Syntrophobacterales</taxon>
        <taxon>Syntrophobacteraceae</taxon>
        <taxon>Desulfacinum</taxon>
    </lineage>
</organism>